<dbReference type="GO" id="GO:0005783">
    <property type="term" value="C:endoplasmic reticulum"/>
    <property type="evidence" value="ECO:0007669"/>
    <property type="project" value="TreeGrafter"/>
</dbReference>
<dbReference type="GO" id="GO:0046521">
    <property type="term" value="P:sphingoid catabolic process"/>
    <property type="evidence" value="ECO:0007669"/>
    <property type="project" value="TreeGrafter"/>
</dbReference>
<dbReference type="AlphaFoldDB" id="A0A0D9NYW2"/>
<organism evidence="2 3">
    <name type="scientific">Metarhizium anisopliae BRIP 53293</name>
    <dbReference type="NCBI Taxonomy" id="1291518"/>
    <lineage>
        <taxon>Eukaryota</taxon>
        <taxon>Fungi</taxon>
        <taxon>Dikarya</taxon>
        <taxon>Ascomycota</taxon>
        <taxon>Pezizomycotina</taxon>
        <taxon>Sordariomycetes</taxon>
        <taxon>Hypocreomycetidae</taxon>
        <taxon>Hypocreales</taxon>
        <taxon>Clavicipitaceae</taxon>
        <taxon>Metarhizium</taxon>
    </lineage>
</organism>
<evidence type="ECO:0000313" key="2">
    <source>
        <dbReference type="EMBL" id="KJK77765.1"/>
    </source>
</evidence>
<keyword evidence="1" id="KW-0812">Transmembrane</keyword>
<dbReference type="Pfam" id="PF06127">
    <property type="entry name" value="Mpo1-like"/>
    <property type="match status" value="1"/>
</dbReference>
<evidence type="ECO:0000313" key="3">
    <source>
        <dbReference type="Proteomes" id="UP000054544"/>
    </source>
</evidence>
<name>A0A0D9NYW2_METAN</name>
<feature type="transmembrane region" description="Helical" evidence="1">
    <location>
        <begin position="33"/>
        <end position="53"/>
    </location>
</feature>
<evidence type="ECO:0000256" key="1">
    <source>
        <dbReference type="SAM" id="Phobius"/>
    </source>
</evidence>
<gene>
    <name evidence="2" type="ORF">H634G_06732</name>
</gene>
<dbReference type="EMBL" id="KE384737">
    <property type="protein sequence ID" value="KJK77765.1"/>
    <property type="molecule type" value="Genomic_DNA"/>
</dbReference>
<keyword evidence="3" id="KW-1185">Reference proteome</keyword>
<dbReference type="OrthoDB" id="2124888at2759"/>
<dbReference type="PANTHER" id="PTHR28026:SF9">
    <property type="entry name" value="2-HYDROXY-PALMITIC ACID DIOXYGENASE MPO1"/>
    <property type="match status" value="1"/>
</dbReference>
<sequence length="200" mass="22056">MSLDLEHHLTFVSITTYGTSDYGAYHHNSINKLIHIICVPIILISAFCMATYSGTLIQTPSWLSVPYLDLNLGTIAALMYSALYLLLEPVAGFVLAAFCLAGTAYSNFLKVENPATTFQIALGCHLVAWIFQFVGHGAFEGRAPALLDNLLQAIFLAPLFVWLEVLFKLGYRPELQARVDKKVQQEIAKFKAASKNGKAK</sequence>
<feature type="transmembrane region" description="Helical" evidence="1">
    <location>
        <begin position="151"/>
        <end position="171"/>
    </location>
</feature>
<proteinExistence type="predicted"/>
<keyword evidence="1" id="KW-0472">Membrane</keyword>
<accession>A0A0D9NYW2</accession>
<dbReference type="GO" id="GO:0016020">
    <property type="term" value="C:membrane"/>
    <property type="evidence" value="ECO:0007669"/>
    <property type="project" value="GOC"/>
</dbReference>
<dbReference type="InterPro" id="IPR009305">
    <property type="entry name" value="Mpo1-like"/>
</dbReference>
<reference evidence="3" key="1">
    <citation type="journal article" date="2014" name="BMC Genomics">
        <title>The genome sequence of the biocontrol fungus Metarhizium anisopliae and comparative genomics of Metarhizium species.</title>
        <authorList>
            <person name="Pattemore J.A."/>
            <person name="Hane J.K."/>
            <person name="Williams A.H."/>
            <person name="Wilson B.A."/>
            <person name="Stodart B.J."/>
            <person name="Ash G.J."/>
        </authorList>
    </citation>
    <scope>NUCLEOTIDE SEQUENCE [LARGE SCALE GENOMIC DNA]</scope>
    <source>
        <strain evidence="3">BRIP 53293</strain>
    </source>
</reference>
<dbReference type="PANTHER" id="PTHR28026">
    <property type="entry name" value="DUF962 DOMAIN PROTEIN (AFU_ORTHOLOGUE AFUA_8G05310)"/>
    <property type="match status" value="1"/>
</dbReference>
<protein>
    <recommendedName>
        <fullName evidence="4">DUF962 domain-containing protein</fullName>
    </recommendedName>
</protein>
<dbReference type="Proteomes" id="UP000054544">
    <property type="component" value="Unassembled WGS sequence"/>
</dbReference>
<feature type="transmembrane region" description="Helical" evidence="1">
    <location>
        <begin position="120"/>
        <end position="139"/>
    </location>
</feature>
<keyword evidence="1" id="KW-1133">Transmembrane helix</keyword>
<evidence type="ECO:0008006" key="4">
    <source>
        <dbReference type="Google" id="ProtNLM"/>
    </source>
</evidence>